<evidence type="ECO:0000313" key="3">
    <source>
        <dbReference type="Proteomes" id="UP001160148"/>
    </source>
</evidence>
<feature type="region of interest" description="Disordered" evidence="1">
    <location>
        <begin position="1"/>
        <end position="32"/>
    </location>
</feature>
<name>A0AAV0XBJ6_9HEMI</name>
<reference evidence="2 3" key="1">
    <citation type="submission" date="2023-01" db="EMBL/GenBank/DDBJ databases">
        <authorList>
            <person name="Whitehead M."/>
        </authorList>
    </citation>
    <scope>NUCLEOTIDE SEQUENCE [LARGE SCALE GENOMIC DNA]</scope>
</reference>
<comment type="caution">
    <text evidence="2">The sequence shown here is derived from an EMBL/GenBank/DDBJ whole genome shotgun (WGS) entry which is preliminary data.</text>
</comment>
<evidence type="ECO:0000313" key="2">
    <source>
        <dbReference type="EMBL" id="CAI6365021.1"/>
    </source>
</evidence>
<evidence type="ECO:0008006" key="4">
    <source>
        <dbReference type="Google" id="ProtNLM"/>
    </source>
</evidence>
<keyword evidence="3" id="KW-1185">Reference proteome</keyword>
<dbReference type="Proteomes" id="UP001160148">
    <property type="component" value="Unassembled WGS sequence"/>
</dbReference>
<dbReference type="AlphaFoldDB" id="A0AAV0XBJ6"/>
<evidence type="ECO:0000256" key="1">
    <source>
        <dbReference type="SAM" id="MobiDB-lite"/>
    </source>
</evidence>
<dbReference type="EMBL" id="CARXXK010000004">
    <property type="protein sequence ID" value="CAI6365021.1"/>
    <property type="molecule type" value="Genomic_DNA"/>
</dbReference>
<feature type="compositionally biased region" description="Basic and acidic residues" evidence="1">
    <location>
        <begin position="10"/>
        <end position="22"/>
    </location>
</feature>
<gene>
    <name evidence="2" type="ORF">MEUPH1_LOCUS19779</name>
</gene>
<sequence>MAPGTFCDTDEPKKMDDYESGPRRATGGIQYGGYFNERQNQGLIARGSPIYEHLLGRIVDGICDIDFRGNDRYISDVIVPRGPNGVDEVTAGLQNMLRQYPPKLPVIVTAHGDHVH</sequence>
<organism evidence="2 3">
    <name type="scientific">Macrosiphum euphorbiae</name>
    <name type="common">potato aphid</name>
    <dbReference type="NCBI Taxonomy" id="13131"/>
    <lineage>
        <taxon>Eukaryota</taxon>
        <taxon>Metazoa</taxon>
        <taxon>Ecdysozoa</taxon>
        <taxon>Arthropoda</taxon>
        <taxon>Hexapoda</taxon>
        <taxon>Insecta</taxon>
        <taxon>Pterygota</taxon>
        <taxon>Neoptera</taxon>
        <taxon>Paraneoptera</taxon>
        <taxon>Hemiptera</taxon>
        <taxon>Sternorrhyncha</taxon>
        <taxon>Aphidomorpha</taxon>
        <taxon>Aphidoidea</taxon>
        <taxon>Aphididae</taxon>
        <taxon>Macrosiphini</taxon>
        <taxon>Macrosiphum</taxon>
    </lineage>
</organism>
<protein>
    <recommendedName>
        <fullName evidence="4">Metallo-beta-lactamase domain-containing protein</fullName>
    </recommendedName>
</protein>
<accession>A0AAV0XBJ6</accession>
<proteinExistence type="predicted"/>